<keyword evidence="4" id="KW-0456">Lyase</keyword>
<name>K7ZP79_9RHOB</name>
<dbReference type="GO" id="GO:0016829">
    <property type="term" value="F:lyase activity"/>
    <property type="evidence" value="ECO:0007669"/>
    <property type="project" value="UniProtKB-KW"/>
</dbReference>
<dbReference type="Pfam" id="PF01081">
    <property type="entry name" value="Aldolase"/>
    <property type="match status" value="1"/>
</dbReference>
<keyword evidence="8" id="KW-1185">Reference proteome</keyword>
<comment type="pathway">
    <text evidence="1">Carbohydrate acid metabolism.</text>
</comment>
<reference evidence="7 8" key="3">
    <citation type="submission" date="2017-05" db="EMBL/GenBank/DDBJ databases">
        <authorList>
            <person name="Varghese N."/>
            <person name="Submissions S."/>
        </authorList>
    </citation>
    <scope>NUCLEOTIDE SEQUENCE [LARGE SCALE GENOMIC DNA]</scope>
    <source>
        <strain evidence="7 8">DSM 100094</strain>
    </source>
</reference>
<evidence type="ECO:0000256" key="3">
    <source>
        <dbReference type="ARBA" id="ARBA00011233"/>
    </source>
</evidence>
<proteinExistence type="inferred from homology"/>
<comment type="similarity">
    <text evidence="2">Belongs to the KHG/KDPG aldolase family.</text>
</comment>
<evidence type="ECO:0000256" key="1">
    <source>
        <dbReference type="ARBA" id="ARBA00004761"/>
    </source>
</evidence>
<reference evidence="6" key="1">
    <citation type="journal article" date="2012" name="J. Biol. Chem.">
        <title>An L-glucose Catabolic Pathway in Paracoccus Species 43P.</title>
        <authorList>
            <person name="Shimizu T."/>
            <person name="Takaya N."/>
            <person name="Nakamura A."/>
        </authorList>
    </citation>
    <scope>NUCLEOTIDE SEQUENCE</scope>
    <source>
        <strain evidence="6">43P</strain>
    </source>
</reference>
<dbReference type="Proteomes" id="UP000319014">
    <property type="component" value="Unassembled WGS sequence"/>
</dbReference>
<keyword evidence="5" id="KW-0119">Carbohydrate metabolism</keyword>
<accession>K7ZP79</accession>
<dbReference type="SUPFAM" id="SSF51569">
    <property type="entry name" value="Aldolase"/>
    <property type="match status" value="1"/>
</dbReference>
<dbReference type="RefSeq" id="WP_142664772.1">
    <property type="nucleotide sequence ID" value="NZ_FXTK01000027.1"/>
</dbReference>
<organism evidence="6">
    <name type="scientific">Paracoccus laeviglucosivorans</name>
    <dbReference type="NCBI Taxonomy" id="1197861"/>
    <lineage>
        <taxon>Bacteria</taxon>
        <taxon>Pseudomonadati</taxon>
        <taxon>Pseudomonadota</taxon>
        <taxon>Alphaproteobacteria</taxon>
        <taxon>Rhodobacterales</taxon>
        <taxon>Paracoccaceae</taxon>
        <taxon>Paracoccus</taxon>
    </lineage>
</organism>
<dbReference type="Gene3D" id="3.20.20.70">
    <property type="entry name" value="Aldolase class I"/>
    <property type="match status" value="1"/>
</dbReference>
<dbReference type="OrthoDB" id="7204076at2"/>
<dbReference type="InterPro" id="IPR013785">
    <property type="entry name" value="Aldolase_TIM"/>
</dbReference>
<protein>
    <submittedName>
        <fullName evidence="6">2-keto-3-deoxy-6-phosphogalactonate aldolase lgnG</fullName>
    </submittedName>
    <submittedName>
        <fullName evidence="7">2-keto-3-deoxy-phosphogalactonate aldolase</fullName>
    </submittedName>
</protein>
<dbReference type="CDD" id="cd00452">
    <property type="entry name" value="KDPG_aldolase"/>
    <property type="match status" value="1"/>
</dbReference>
<reference evidence="6" key="2">
    <citation type="journal article" date="2015" name="Int. J. Syst. Evol. Microbiol.">
        <title>Paracoccus laeviglucosivorans sp. nov., an L-glucose-utilizing bacterium isolated from soil.</title>
        <authorList>
            <person name="Nakamura A."/>
        </authorList>
    </citation>
    <scope>NUCLEOTIDE SEQUENCE</scope>
    <source>
        <strain evidence="6">43P</strain>
    </source>
</reference>
<dbReference type="PROSITE" id="PS00160">
    <property type="entry name" value="ALDOLASE_KDPG_KHG_2"/>
    <property type="match status" value="1"/>
</dbReference>
<evidence type="ECO:0000313" key="8">
    <source>
        <dbReference type="Proteomes" id="UP000319014"/>
    </source>
</evidence>
<evidence type="ECO:0000313" key="6">
    <source>
        <dbReference type="EMBL" id="BAM68210.1"/>
    </source>
</evidence>
<dbReference type="InterPro" id="IPR031338">
    <property type="entry name" value="KDPG/KHG_AS_2"/>
</dbReference>
<dbReference type="EMBL" id="FXTK01000027">
    <property type="protein sequence ID" value="SMO97259.1"/>
    <property type="molecule type" value="Genomic_DNA"/>
</dbReference>
<sequence>MNFPTLPLPIVAILRGIRPEEIEPVVQELLESGIRAIEVPLNSPDAFRSIELAAKLAPADALIGAGTVIRVEDVAALHDVGGRLLVSPNIDEDVMSAARGHGMVTMPGVLTPTEALRAVRLGASALKFFPASVLGPAGIAAIRAILPPSTTIAAVGGVGEDNFVSFMDAGVTAFGIGTNLYRPGRSAGEVGARARAIISAYQDAARSR</sequence>
<dbReference type="NCBIfam" id="NF006600">
    <property type="entry name" value="PRK09140.1"/>
    <property type="match status" value="1"/>
</dbReference>
<evidence type="ECO:0000313" key="7">
    <source>
        <dbReference type="EMBL" id="SMO97259.1"/>
    </source>
</evidence>
<dbReference type="EMBL" id="AB727356">
    <property type="protein sequence ID" value="BAM68210.1"/>
    <property type="molecule type" value="Genomic_DNA"/>
</dbReference>
<dbReference type="PANTHER" id="PTHR30246:SF1">
    <property type="entry name" value="2-DEHYDRO-3-DEOXY-6-PHOSPHOGALACTONATE ALDOLASE-RELATED"/>
    <property type="match status" value="1"/>
</dbReference>
<dbReference type="PANTHER" id="PTHR30246">
    <property type="entry name" value="2-KETO-3-DEOXY-6-PHOSPHOGLUCONATE ALDOLASE"/>
    <property type="match status" value="1"/>
</dbReference>
<dbReference type="InterPro" id="IPR000887">
    <property type="entry name" value="Aldlse_KDPG_KHG"/>
</dbReference>
<gene>
    <name evidence="6" type="primary">lgnG</name>
    <name evidence="7" type="ORF">SAMN06265221_12732</name>
</gene>
<evidence type="ECO:0000256" key="4">
    <source>
        <dbReference type="ARBA" id="ARBA00023239"/>
    </source>
</evidence>
<dbReference type="AlphaFoldDB" id="K7ZP79"/>
<evidence type="ECO:0000256" key="5">
    <source>
        <dbReference type="ARBA" id="ARBA00023277"/>
    </source>
</evidence>
<evidence type="ECO:0000256" key="2">
    <source>
        <dbReference type="ARBA" id="ARBA00006906"/>
    </source>
</evidence>
<comment type="subunit">
    <text evidence="3">Homotrimer.</text>
</comment>